<name>A0A4Q7MPZ2_9BACT</name>
<dbReference type="OrthoDB" id="1115611at2"/>
<dbReference type="Proteomes" id="UP000293874">
    <property type="component" value="Unassembled WGS sequence"/>
</dbReference>
<feature type="transmembrane region" description="Helical" evidence="1">
    <location>
        <begin position="179"/>
        <end position="200"/>
    </location>
</feature>
<protein>
    <submittedName>
        <fullName evidence="2">Uncharacterized protein</fullName>
    </submittedName>
</protein>
<evidence type="ECO:0000313" key="3">
    <source>
        <dbReference type="Proteomes" id="UP000293874"/>
    </source>
</evidence>
<feature type="transmembrane region" description="Helical" evidence="1">
    <location>
        <begin position="224"/>
        <end position="246"/>
    </location>
</feature>
<evidence type="ECO:0000256" key="1">
    <source>
        <dbReference type="SAM" id="Phobius"/>
    </source>
</evidence>
<feature type="transmembrane region" description="Helical" evidence="1">
    <location>
        <begin position="57"/>
        <end position="77"/>
    </location>
</feature>
<organism evidence="2 3">
    <name type="scientific">Pseudobacter ginsenosidimutans</name>
    <dbReference type="NCBI Taxonomy" id="661488"/>
    <lineage>
        <taxon>Bacteria</taxon>
        <taxon>Pseudomonadati</taxon>
        <taxon>Bacteroidota</taxon>
        <taxon>Chitinophagia</taxon>
        <taxon>Chitinophagales</taxon>
        <taxon>Chitinophagaceae</taxon>
        <taxon>Pseudobacter</taxon>
    </lineage>
</organism>
<gene>
    <name evidence="2" type="ORF">EV199_2657</name>
</gene>
<proteinExistence type="predicted"/>
<keyword evidence="1" id="KW-1133">Transmembrane helix</keyword>
<feature type="transmembrane region" description="Helical" evidence="1">
    <location>
        <begin position="12"/>
        <end position="29"/>
    </location>
</feature>
<keyword evidence="3" id="KW-1185">Reference proteome</keyword>
<feature type="transmembrane region" description="Helical" evidence="1">
    <location>
        <begin position="306"/>
        <end position="326"/>
    </location>
</feature>
<keyword evidence="1" id="KW-0812">Transmembrane</keyword>
<dbReference type="RefSeq" id="WP_130541266.1">
    <property type="nucleotide sequence ID" value="NZ_CP042431.1"/>
</dbReference>
<keyword evidence="1" id="KW-0472">Membrane</keyword>
<reference evidence="2 3" key="1">
    <citation type="submission" date="2019-02" db="EMBL/GenBank/DDBJ databases">
        <title>Genomic Encyclopedia of Type Strains, Phase IV (KMG-IV): sequencing the most valuable type-strain genomes for metagenomic binning, comparative biology and taxonomic classification.</title>
        <authorList>
            <person name="Goeker M."/>
        </authorList>
    </citation>
    <scope>NUCLEOTIDE SEQUENCE [LARGE SCALE GENOMIC DNA]</scope>
    <source>
        <strain evidence="2 3">DSM 18116</strain>
    </source>
</reference>
<sequence length="328" mass="37618">MTGTFKQKNSGNTLVLLVYGLILKFSIFLRPQGPLVQPDDDHFLYKWLIGFLEPLHLWPGVYSLIAFLLLYSQALLLNRVCNAQKMMARPNYLVAMSYMLITSLFPDWNYFSAPLLINSLLIWLFYRLNTLYNASKPGSVVFNAGLIMGFITLLYQPAIVFVFFLMLAVFIVRPFRIKEWLIGLLGVTAPYYFIGLVLYLTNQWDWKKLQPDISFSLPPMPDSIFITISLGLLVLPFIIGGFFVQNNLSKMFIQVRKSWSLLLVCLVTSTLIILINGGTNYVNWSLCAVPLAVFHGAAWFYPQGKLIPSIMHWLIFGYAMYLNYWLPA</sequence>
<comment type="caution">
    <text evidence="2">The sequence shown here is derived from an EMBL/GenBank/DDBJ whole genome shotgun (WGS) entry which is preliminary data.</text>
</comment>
<dbReference type="AlphaFoldDB" id="A0A4Q7MPZ2"/>
<feature type="transmembrane region" description="Helical" evidence="1">
    <location>
        <begin position="146"/>
        <end position="172"/>
    </location>
</feature>
<feature type="transmembrane region" description="Helical" evidence="1">
    <location>
        <begin position="258"/>
        <end position="275"/>
    </location>
</feature>
<accession>A0A4Q7MPZ2</accession>
<evidence type="ECO:0000313" key="2">
    <source>
        <dbReference type="EMBL" id="RZS70762.1"/>
    </source>
</evidence>
<dbReference type="EMBL" id="SGXA01000002">
    <property type="protein sequence ID" value="RZS70762.1"/>
    <property type="molecule type" value="Genomic_DNA"/>
</dbReference>
<feature type="transmembrane region" description="Helical" evidence="1">
    <location>
        <begin position="98"/>
        <end position="126"/>
    </location>
</feature>